<dbReference type="AlphaFoldDB" id="A0AAD9QMK4"/>
<comment type="caution">
    <text evidence="2">The sequence shown here is derived from an EMBL/GenBank/DDBJ whole genome shotgun (WGS) entry which is preliminary data.</text>
</comment>
<gene>
    <name evidence="2" type="ORF">P5673_012294</name>
</gene>
<evidence type="ECO:0000313" key="2">
    <source>
        <dbReference type="EMBL" id="KAK2564073.1"/>
    </source>
</evidence>
<sequence>MNGATKELEVTKLGRFSSFHSDLSRKMVYEFGKSMVWALASLFLTRMLKVSEENSTYECPENGCLMSFNKLEDLDLHSVIGKHKHYSTGSVYQQLKVDWASKFSALTIDEGREGMLQTYLSMGCALHELKGGGSRYYDNVREYLTGRYDLGETTVILSK</sequence>
<protein>
    <recommendedName>
        <fullName evidence="1">C2H2-type domain-containing protein</fullName>
    </recommendedName>
</protein>
<dbReference type="EMBL" id="JARQWQ010000023">
    <property type="protein sequence ID" value="KAK2564073.1"/>
    <property type="molecule type" value="Genomic_DNA"/>
</dbReference>
<reference evidence="2" key="2">
    <citation type="journal article" date="2023" name="Science">
        <title>Genomic signatures of disease resistance in endangered staghorn corals.</title>
        <authorList>
            <person name="Vollmer S.V."/>
            <person name="Selwyn J.D."/>
            <person name="Despard B.A."/>
            <person name="Roesel C.L."/>
        </authorList>
    </citation>
    <scope>NUCLEOTIDE SEQUENCE</scope>
    <source>
        <strain evidence="2">K2</strain>
    </source>
</reference>
<dbReference type="PROSITE" id="PS00028">
    <property type="entry name" value="ZINC_FINGER_C2H2_1"/>
    <property type="match status" value="1"/>
</dbReference>
<proteinExistence type="predicted"/>
<feature type="domain" description="C2H2-type" evidence="1">
    <location>
        <begin position="59"/>
        <end position="83"/>
    </location>
</feature>
<organism evidence="2 3">
    <name type="scientific">Acropora cervicornis</name>
    <name type="common">Staghorn coral</name>
    <dbReference type="NCBI Taxonomy" id="6130"/>
    <lineage>
        <taxon>Eukaryota</taxon>
        <taxon>Metazoa</taxon>
        <taxon>Cnidaria</taxon>
        <taxon>Anthozoa</taxon>
        <taxon>Hexacorallia</taxon>
        <taxon>Scleractinia</taxon>
        <taxon>Astrocoeniina</taxon>
        <taxon>Acroporidae</taxon>
        <taxon>Acropora</taxon>
    </lineage>
</organism>
<dbReference type="InterPro" id="IPR013087">
    <property type="entry name" value="Znf_C2H2_type"/>
</dbReference>
<evidence type="ECO:0000313" key="3">
    <source>
        <dbReference type="Proteomes" id="UP001249851"/>
    </source>
</evidence>
<dbReference type="Proteomes" id="UP001249851">
    <property type="component" value="Unassembled WGS sequence"/>
</dbReference>
<name>A0AAD9QMK4_ACRCE</name>
<reference evidence="2" key="1">
    <citation type="journal article" date="2023" name="G3 (Bethesda)">
        <title>Whole genome assembly and annotation of the endangered Caribbean coral Acropora cervicornis.</title>
        <authorList>
            <person name="Selwyn J.D."/>
            <person name="Vollmer S.V."/>
        </authorList>
    </citation>
    <scope>NUCLEOTIDE SEQUENCE</scope>
    <source>
        <strain evidence="2">K2</strain>
    </source>
</reference>
<keyword evidence="3" id="KW-1185">Reference proteome</keyword>
<evidence type="ECO:0000259" key="1">
    <source>
        <dbReference type="PROSITE" id="PS00028"/>
    </source>
</evidence>
<accession>A0AAD9QMK4</accession>